<accession>A0A0R2LNF6</accession>
<keyword evidence="6" id="KW-0443">Lipid metabolism</keyword>
<dbReference type="STRING" id="449659.IV66_GL000234"/>
<evidence type="ECO:0000256" key="4">
    <source>
        <dbReference type="ARBA" id="ARBA00022741"/>
    </source>
</evidence>
<dbReference type="InterPro" id="IPR014721">
    <property type="entry name" value="Ribsml_uS5_D2-typ_fold_subgr"/>
</dbReference>
<evidence type="ECO:0000256" key="3">
    <source>
        <dbReference type="ARBA" id="ARBA00022516"/>
    </source>
</evidence>
<dbReference type="GO" id="GO:0004163">
    <property type="term" value="F:diphosphomevalonate decarboxylase activity"/>
    <property type="evidence" value="ECO:0007669"/>
    <property type="project" value="UniProtKB-EC"/>
</dbReference>
<dbReference type="EMBL" id="JQCN01000001">
    <property type="protein sequence ID" value="KRO02807.1"/>
    <property type="molecule type" value="Genomic_DNA"/>
</dbReference>
<keyword evidence="3" id="KW-0444">Lipid biosynthesis</keyword>
<evidence type="ECO:0000259" key="8">
    <source>
        <dbReference type="Pfam" id="PF18376"/>
    </source>
</evidence>
<evidence type="ECO:0000256" key="7">
    <source>
        <dbReference type="ARBA" id="ARBA00023239"/>
    </source>
</evidence>
<dbReference type="Pfam" id="PF18376">
    <property type="entry name" value="MDD_C"/>
    <property type="match status" value="1"/>
</dbReference>
<feature type="domain" description="Diphosphomevalonate decarboxylase-like N-terminal" evidence="9">
    <location>
        <begin position="10"/>
        <end position="162"/>
    </location>
</feature>
<comment type="caution">
    <text evidence="10">The sequence shown here is derived from an EMBL/GenBank/DDBJ whole genome shotgun (WGS) entry which is preliminary data.</text>
</comment>
<feature type="domain" description="Mvd1 C-terminal" evidence="8">
    <location>
        <begin position="176"/>
        <end position="308"/>
    </location>
</feature>
<evidence type="ECO:0000259" key="9">
    <source>
        <dbReference type="Pfam" id="PF22700"/>
    </source>
</evidence>
<dbReference type="Pfam" id="PF22700">
    <property type="entry name" value="MVD-like_N"/>
    <property type="match status" value="1"/>
</dbReference>
<dbReference type="SUPFAM" id="SSF54211">
    <property type="entry name" value="Ribosomal protein S5 domain 2-like"/>
    <property type="match status" value="1"/>
</dbReference>
<dbReference type="InterPro" id="IPR029765">
    <property type="entry name" value="Mev_diP_decarb"/>
</dbReference>
<dbReference type="InterPro" id="IPR005935">
    <property type="entry name" value="Mev_decarb"/>
</dbReference>
<evidence type="ECO:0000313" key="11">
    <source>
        <dbReference type="Proteomes" id="UP000051886"/>
    </source>
</evidence>
<dbReference type="NCBIfam" id="TIGR01240">
    <property type="entry name" value="mevDPdecarb"/>
    <property type="match status" value="1"/>
</dbReference>
<dbReference type="EC" id="4.1.1.33" evidence="2"/>
<reference evidence="10 11" key="1">
    <citation type="journal article" date="2015" name="Genome Announc.">
        <title>Expanding the biotechnology potential of lactobacilli through comparative genomics of 213 strains and associated genera.</title>
        <authorList>
            <person name="Sun Z."/>
            <person name="Harris H.M."/>
            <person name="McCann A."/>
            <person name="Guo C."/>
            <person name="Argimon S."/>
            <person name="Zhang W."/>
            <person name="Yang X."/>
            <person name="Jeffery I.B."/>
            <person name="Cooney J.C."/>
            <person name="Kagawa T.F."/>
            <person name="Liu W."/>
            <person name="Song Y."/>
            <person name="Salvetti E."/>
            <person name="Wrobel A."/>
            <person name="Rasinkangas P."/>
            <person name="Parkhill J."/>
            <person name="Rea M.C."/>
            <person name="O'Sullivan O."/>
            <person name="Ritari J."/>
            <person name="Douillard F.P."/>
            <person name="Paul Ross R."/>
            <person name="Yang R."/>
            <person name="Briner A.E."/>
            <person name="Felis G.E."/>
            <person name="de Vos W.M."/>
            <person name="Barrangou R."/>
            <person name="Klaenhammer T.R."/>
            <person name="Caufield P.W."/>
            <person name="Cui Y."/>
            <person name="Zhang H."/>
            <person name="O'Toole P.W."/>
        </authorList>
    </citation>
    <scope>NUCLEOTIDE SEQUENCE [LARGE SCALE GENOMIC DNA]</scope>
    <source>
        <strain evidence="10 11">NBRC 103219</strain>
    </source>
</reference>
<gene>
    <name evidence="10" type="ORF">IV66_GL000234</name>
</gene>
<keyword evidence="5" id="KW-0067">ATP-binding</keyword>
<dbReference type="SUPFAM" id="SSF55060">
    <property type="entry name" value="GHMP Kinase, C-terminal domain"/>
    <property type="match status" value="1"/>
</dbReference>
<dbReference type="OrthoDB" id="5498344at2"/>
<dbReference type="PATRIC" id="fig|449659.4.peg.232"/>
<evidence type="ECO:0000313" key="10">
    <source>
        <dbReference type="EMBL" id="KRO02807.1"/>
    </source>
</evidence>
<dbReference type="Gene3D" id="3.30.70.890">
    <property type="entry name" value="GHMP kinase, C-terminal domain"/>
    <property type="match status" value="1"/>
</dbReference>
<sequence length="324" mass="35886">MADLQATARAHTNIALIKYWGKKDKNLILPMNGSISLTLDKFYTDTTVEYSPSLKKDHFFLNGQNKNDQKLAKFMDIVRQKTGFNSYASINSINHVPTAAGLASSASAYAALSLAATTAANKHYTKTELSRLARRGSGSATRSIFGGFVEWIEGQDDESSYAKPLRVNTDWDIRMIAIVVDSKPKKVSSRSGMQTVVATSPFYKGWVSTANKDLNDIKEALSKNDFQSFGQIAENNSLKMHALNLSATPHFNYFEPESLIAMRVVENLREKKVNCYYTMDAGPNVKVICKNNDLNVILDELCHYFPSDHLLVAAPGPGVKLLDN</sequence>
<keyword evidence="7" id="KW-0456">Lyase</keyword>
<dbReference type="Proteomes" id="UP000051886">
    <property type="component" value="Unassembled WGS sequence"/>
</dbReference>
<organism evidence="10 11">
    <name type="scientific">Ligilactobacillus pobuzihii</name>
    <dbReference type="NCBI Taxonomy" id="449659"/>
    <lineage>
        <taxon>Bacteria</taxon>
        <taxon>Bacillati</taxon>
        <taxon>Bacillota</taxon>
        <taxon>Bacilli</taxon>
        <taxon>Lactobacillales</taxon>
        <taxon>Lactobacillaceae</taxon>
        <taxon>Ligilactobacillus</taxon>
    </lineage>
</organism>
<dbReference type="InterPro" id="IPR036554">
    <property type="entry name" value="GHMP_kinase_C_sf"/>
</dbReference>
<dbReference type="InterPro" id="IPR020568">
    <property type="entry name" value="Ribosomal_Su5_D2-typ_SF"/>
</dbReference>
<name>A0A0R2LNF6_9LACO</name>
<proteinExistence type="inferred from homology"/>
<dbReference type="GO" id="GO:0005524">
    <property type="term" value="F:ATP binding"/>
    <property type="evidence" value="ECO:0007669"/>
    <property type="project" value="UniProtKB-KW"/>
</dbReference>
<evidence type="ECO:0000256" key="5">
    <source>
        <dbReference type="ARBA" id="ARBA00022840"/>
    </source>
</evidence>
<dbReference type="Gene3D" id="3.30.230.10">
    <property type="match status" value="1"/>
</dbReference>
<dbReference type="PANTHER" id="PTHR10977:SF3">
    <property type="entry name" value="DIPHOSPHOMEVALONATE DECARBOXYLASE"/>
    <property type="match status" value="1"/>
</dbReference>
<evidence type="ECO:0000256" key="6">
    <source>
        <dbReference type="ARBA" id="ARBA00023098"/>
    </source>
</evidence>
<evidence type="ECO:0000256" key="2">
    <source>
        <dbReference type="ARBA" id="ARBA00012296"/>
    </source>
</evidence>
<dbReference type="PANTHER" id="PTHR10977">
    <property type="entry name" value="DIPHOSPHOMEVALONATE DECARBOXYLASE"/>
    <property type="match status" value="1"/>
</dbReference>
<dbReference type="RefSeq" id="WP_017868212.1">
    <property type="nucleotide sequence ID" value="NZ_BJYB01000001.1"/>
</dbReference>
<evidence type="ECO:0000256" key="1">
    <source>
        <dbReference type="ARBA" id="ARBA00008831"/>
    </source>
</evidence>
<keyword evidence="4" id="KW-0547">Nucleotide-binding</keyword>
<keyword evidence="11" id="KW-1185">Reference proteome</keyword>
<dbReference type="FunFam" id="3.30.230.10:FF:000072">
    <property type="entry name" value="Diphosphomevalonate decarboxylase"/>
    <property type="match status" value="1"/>
</dbReference>
<comment type="similarity">
    <text evidence="1">Belongs to the diphosphomevalonate decarboxylase family.</text>
</comment>
<dbReference type="InterPro" id="IPR053859">
    <property type="entry name" value="MVD-like_N"/>
</dbReference>
<dbReference type="GO" id="GO:0005829">
    <property type="term" value="C:cytosol"/>
    <property type="evidence" value="ECO:0007669"/>
    <property type="project" value="InterPro"/>
</dbReference>
<dbReference type="GO" id="GO:0019287">
    <property type="term" value="P:isopentenyl diphosphate biosynthetic process, mevalonate pathway"/>
    <property type="evidence" value="ECO:0007669"/>
    <property type="project" value="InterPro"/>
</dbReference>
<dbReference type="PIRSF" id="PIRSF015950">
    <property type="entry name" value="Mev_P_decrbx"/>
    <property type="match status" value="1"/>
</dbReference>
<protein>
    <recommendedName>
        <fullName evidence="2">diphosphomevalonate decarboxylase</fullName>
        <ecNumber evidence="2">4.1.1.33</ecNumber>
    </recommendedName>
</protein>
<dbReference type="AlphaFoldDB" id="A0A0R2LNF6"/>
<dbReference type="InterPro" id="IPR041431">
    <property type="entry name" value="Mvd1_C"/>
</dbReference>